<dbReference type="InterPro" id="IPR017271">
    <property type="entry name" value="Tscrpt_reg_HTH_MJ1545_prd"/>
</dbReference>
<dbReference type="GO" id="GO:0003677">
    <property type="term" value="F:DNA binding"/>
    <property type="evidence" value="ECO:0007669"/>
    <property type="project" value="InterPro"/>
</dbReference>
<dbReference type="EMBL" id="CP062310">
    <property type="protein sequence ID" value="QOJ79582.1"/>
    <property type="molecule type" value="Genomic_DNA"/>
</dbReference>
<dbReference type="GeneID" id="59148980"/>
<dbReference type="SUPFAM" id="SSF47413">
    <property type="entry name" value="lambda repressor-like DNA-binding domains"/>
    <property type="match status" value="1"/>
</dbReference>
<keyword evidence="3" id="KW-1185">Reference proteome</keyword>
<dbReference type="RefSeq" id="WP_192819554.1">
    <property type="nucleotide sequence ID" value="NZ_CP062310.1"/>
</dbReference>
<name>A0A7L9FJP5_9CREN</name>
<dbReference type="Gene3D" id="1.10.260.40">
    <property type="entry name" value="lambda repressor-like DNA-binding domains"/>
    <property type="match status" value="1"/>
</dbReference>
<evidence type="ECO:0000313" key="2">
    <source>
        <dbReference type="EMBL" id="QOJ79582.1"/>
    </source>
</evidence>
<dbReference type="Proteomes" id="UP000594121">
    <property type="component" value="Chromosome"/>
</dbReference>
<organism evidence="2 3">
    <name type="scientific">Infirmifilum lucidum</name>
    <dbReference type="NCBI Taxonomy" id="2776706"/>
    <lineage>
        <taxon>Archaea</taxon>
        <taxon>Thermoproteota</taxon>
        <taxon>Thermoprotei</taxon>
        <taxon>Thermofilales</taxon>
        <taxon>Thermofilaceae</taxon>
        <taxon>Infirmifilum</taxon>
    </lineage>
</organism>
<dbReference type="CDD" id="cd00093">
    <property type="entry name" value="HTH_XRE"/>
    <property type="match status" value="1"/>
</dbReference>
<dbReference type="InterPro" id="IPR010982">
    <property type="entry name" value="Lambda_DNA-bd_dom_sf"/>
</dbReference>
<evidence type="ECO:0000259" key="1">
    <source>
        <dbReference type="PROSITE" id="PS50943"/>
    </source>
</evidence>
<dbReference type="PIRSF" id="PIRSF037724">
    <property type="entry name" value="TF_HTH_MJ1545_prd"/>
    <property type="match status" value="1"/>
</dbReference>
<feature type="domain" description="HTH cro/C1-type" evidence="1">
    <location>
        <begin position="36"/>
        <end position="89"/>
    </location>
</feature>
<dbReference type="SMART" id="SM00530">
    <property type="entry name" value="HTH_XRE"/>
    <property type="match status" value="1"/>
</dbReference>
<dbReference type="InterPro" id="IPR001387">
    <property type="entry name" value="Cro/C1-type_HTH"/>
</dbReference>
<evidence type="ECO:0000313" key="3">
    <source>
        <dbReference type="Proteomes" id="UP000594121"/>
    </source>
</evidence>
<dbReference type="AlphaFoldDB" id="A0A7L9FJP5"/>
<reference evidence="2 3" key="1">
    <citation type="submission" date="2020-10" db="EMBL/GenBank/DDBJ databases">
        <title>Thermofilum lucidum 3507LT sp. nov. a novel member of Thermofilaceae family isolated from Chile hot spring, and proposal of description order Thermofilales.</title>
        <authorList>
            <person name="Zayulina K.S."/>
            <person name="Elcheninov A.G."/>
            <person name="Toshchakov S.V."/>
            <person name="Kublanov I.V."/>
        </authorList>
    </citation>
    <scope>NUCLEOTIDE SEQUENCE [LARGE SCALE GENOMIC DNA]</scope>
    <source>
        <strain evidence="2 3">3507LT</strain>
    </source>
</reference>
<dbReference type="KEGG" id="thel:IG193_03750"/>
<dbReference type="Pfam" id="PF13560">
    <property type="entry name" value="HTH_31"/>
    <property type="match status" value="1"/>
</dbReference>
<protein>
    <submittedName>
        <fullName evidence="2">Helix-turn-helix domain-containing protein</fullName>
    </submittedName>
</protein>
<dbReference type="PROSITE" id="PS50943">
    <property type="entry name" value="HTH_CROC1"/>
    <property type="match status" value="1"/>
</dbReference>
<proteinExistence type="predicted"/>
<dbReference type="InParanoid" id="A0A7L9FJP5"/>
<accession>A0A7L9FJP5</accession>
<sequence length="251" mass="27650">MSKDKNNEWLADPSLREIAAKIAGEVIMSENPGAEMKKWREKFNLTQVEVATHMGVSASVLSDYESGRRKSPGARFVARFVKSLILKDIERGGIILSGLRRILLGSDFLREAVLDMREFSIPISIARFCEAIEADLIVGSAFVSTPLLGYTVVDSIKLVLDVPSYDYIKLYGATTQRAAIFTRVAYGRSPMVAIKSMQAGMGGLRPALVVLHGVKKVDELGLEIAKRENIPLAVTRVDDLNELISKLRAIK</sequence>
<gene>
    <name evidence="2" type="ORF">IG193_03750</name>
</gene>